<comment type="similarity">
    <text evidence="2">Belongs to the Tom40 family.</text>
</comment>
<name>A0A068WY03_ECHGR</name>
<evidence type="ECO:0000313" key="12">
    <source>
        <dbReference type="WBParaSite" id="EgrG_001171800"/>
    </source>
</evidence>
<dbReference type="WBParaSite" id="EgrG_001171800">
    <property type="protein sequence ID" value="EgrG_001171800"/>
    <property type="gene ID" value="EgrG_001171800"/>
</dbReference>
<dbReference type="PANTHER" id="PTHR10802">
    <property type="entry name" value="MITOCHONDRIAL IMPORT RECEPTOR SUBUNIT TOM40"/>
    <property type="match status" value="1"/>
</dbReference>
<evidence type="ECO:0000313" key="10">
    <source>
        <dbReference type="EMBL" id="CDS22560.1"/>
    </source>
</evidence>
<comment type="subcellular location">
    <subcellularLocation>
        <location evidence="1">Mitochondrion outer membrane</location>
        <topology evidence="1">Multi-pass membrane protein</topology>
    </subcellularLocation>
</comment>
<keyword evidence="4" id="KW-1134">Transmembrane beta strand</keyword>
<dbReference type="GO" id="GO:0005741">
    <property type="term" value="C:mitochondrial outer membrane"/>
    <property type="evidence" value="ECO:0007669"/>
    <property type="project" value="UniProtKB-SubCell"/>
</dbReference>
<reference evidence="10 11" key="1">
    <citation type="journal article" date="2013" name="Nature">
        <title>The genomes of four tapeworm species reveal adaptations to parasitism.</title>
        <authorList>
            <person name="Tsai I.J."/>
            <person name="Zarowiecki M."/>
            <person name="Holroyd N."/>
            <person name="Garciarrubio A."/>
            <person name="Sanchez-Flores A."/>
            <person name="Brooks K.L."/>
            <person name="Tracey A."/>
            <person name="Bobes R.J."/>
            <person name="Fragoso G."/>
            <person name="Sciutto E."/>
            <person name="Aslett M."/>
            <person name="Beasley H."/>
            <person name="Bennett H.M."/>
            <person name="Cai J."/>
            <person name="Camicia F."/>
            <person name="Clark R."/>
            <person name="Cucher M."/>
            <person name="De Silva N."/>
            <person name="Day T.A."/>
            <person name="Deplazes P."/>
            <person name="Estrada K."/>
            <person name="Fernandez C."/>
            <person name="Holland P.W."/>
            <person name="Hou J."/>
            <person name="Hu S."/>
            <person name="Huckvale T."/>
            <person name="Hung S.S."/>
            <person name="Kamenetzky L."/>
            <person name="Keane J.A."/>
            <person name="Kiss F."/>
            <person name="Koziol U."/>
            <person name="Lambert O."/>
            <person name="Liu K."/>
            <person name="Luo X."/>
            <person name="Luo Y."/>
            <person name="Macchiaroli N."/>
            <person name="Nichol S."/>
            <person name="Paps J."/>
            <person name="Parkinson J."/>
            <person name="Pouchkina-Stantcheva N."/>
            <person name="Riddiford N."/>
            <person name="Rosenzvit M."/>
            <person name="Salinas G."/>
            <person name="Wasmuth J.D."/>
            <person name="Zamanian M."/>
            <person name="Zheng Y."/>
            <person name="Cai X."/>
            <person name="Soberon X."/>
            <person name="Olson P.D."/>
            <person name="Laclette J.P."/>
            <person name="Brehm K."/>
            <person name="Berriman M."/>
            <person name="Garciarrubio A."/>
            <person name="Bobes R.J."/>
            <person name="Fragoso G."/>
            <person name="Sanchez-Flores A."/>
            <person name="Estrada K."/>
            <person name="Cevallos M.A."/>
            <person name="Morett E."/>
            <person name="Gonzalez V."/>
            <person name="Portillo T."/>
            <person name="Ochoa-Leyva A."/>
            <person name="Jose M.V."/>
            <person name="Sciutto E."/>
            <person name="Landa A."/>
            <person name="Jimenez L."/>
            <person name="Valdes V."/>
            <person name="Carrero J.C."/>
            <person name="Larralde C."/>
            <person name="Morales-Montor J."/>
            <person name="Limon-Lason J."/>
            <person name="Soberon X."/>
            <person name="Laclette J.P."/>
        </authorList>
    </citation>
    <scope>NUCLEOTIDE SEQUENCE [LARGE SCALE GENOMIC DNA]</scope>
</reference>
<evidence type="ECO:0000256" key="7">
    <source>
        <dbReference type="ARBA" id="ARBA00022927"/>
    </source>
</evidence>
<dbReference type="GO" id="GO:0030150">
    <property type="term" value="P:protein import into mitochondrial matrix"/>
    <property type="evidence" value="ECO:0007669"/>
    <property type="project" value="InterPro"/>
</dbReference>
<keyword evidence="8" id="KW-0496">Mitochondrion</keyword>
<dbReference type="Gene3D" id="2.40.160.10">
    <property type="entry name" value="Porin"/>
    <property type="match status" value="1"/>
</dbReference>
<dbReference type="Proteomes" id="UP000492820">
    <property type="component" value="Unassembled WGS sequence"/>
</dbReference>
<keyword evidence="6" id="KW-1000">Mitochondrion outer membrane</keyword>
<keyword evidence="9" id="KW-0472">Membrane</keyword>
<dbReference type="EMBL" id="LK028587">
    <property type="protein sequence ID" value="CDS22560.1"/>
    <property type="molecule type" value="Genomic_DNA"/>
</dbReference>
<reference evidence="12" key="3">
    <citation type="submission" date="2020-10" db="UniProtKB">
        <authorList>
            <consortium name="WormBaseParasite"/>
        </authorList>
    </citation>
    <scope>IDENTIFICATION</scope>
</reference>
<sequence>MDSMESAYTPSEAKPYDDGPCAIENIHNKAHDIFPIPFTGIKLLINRGLSPHFQVSHSLTLSSGESAGYRFGATYAGHNKISENEAFPVLMGELQPNGQLQAQIVDQLSPMCRVRYLAQIQKCTMAGQQISGELRREKWQFGVTLINPDLNRGQMMLAVDTMRKMSNRFYMGSMFFYHLSSQLPGGQDGVWSLGGKYVSDFWQFAVTARPYQLAFHSSFHLKVNENLQLAAELESNYQQQSNISTIGYQYDLPKSNVTFRAQLDSNWNIAAMLEKRLIPFPLTFTLTALGNSIASKYEAPVFSFTVAPSQRQLARRAVLPN</sequence>
<keyword evidence="7" id="KW-0653">Protein transport</keyword>
<dbReference type="InterPro" id="IPR037930">
    <property type="entry name" value="Tom40"/>
</dbReference>
<keyword evidence="5" id="KW-0812">Transmembrane</keyword>
<proteinExistence type="inferred from homology"/>
<dbReference type="OrthoDB" id="19656at2759"/>
<dbReference type="InterPro" id="IPR027246">
    <property type="entry name" value="Porin_Euk/Tom40"/>
</dbReference>
<evidence type="ECO:0000256" key="6">
    <source>
        <dbReference type="ARBA" id="ARBA00022787"/>
    </source>
</evidence>
<keyword evidence="3" id="KW-0813">Transport</keyword>
<evidence type="ECO:0000256" key="2">
    <source>
        <dbReference type="ARBA" id="ARBA00010510"/>
    </source>
</evidence>
<dbReference type="CDD" id="cd07305">
    <property type="entry name" value="Porin3_Tom40"/>
    <property type="match status" value="1"/>
</dbReference>
<evidence type="ECO:0000256" key="9">
    <source>
        <dbReference type="ARBA" id="ARBA00023136"/>
    </source>
</evidence>
<organism evidence="10">
    <name type="scientific">Echinococcus granulosus</name>
    <name type="common">Hydatid tapeworm</name>
    <dbReference type="NCBI Taxonomy" id="6210"/>
    <lineage>
        <taxon>Eukaryota</taxon>
        <taxon>Metazoa</taxon>
        <taxon>Spiralia</taxon>
        <taxon>Lophotrochozoa</taxon>
        <taxon>Platyhelminthes</taxon>
        <taxon>Cestoda</taxon>
        <taxon>Eucestoda</taxon>
        <taxon>Cyclophyllidea</taxon>
        <taxon>Taeniidae</taxon>
        <taxon>Echinococcus</taxon>
        <taxon>Echinococcus granulosus group</taxon>
    </lineage>
</organism>
<dbReference type="GO" id="GO:0008320">
    <property type="term" value="F:protein transmembrane transporter activity"/>
    <property type="evidence" value="ECO:0007669"/>
    <property type="project" value="InterPro"/>
</dbReference>
<evidence type="ECO:0000256" key="3">
    <source>
        <dbReference type="ARBA" id="ARBA00022448"/>
    </source>
</evidence>
<evidence type="ECO:0000256" key="4">
    <source>
        <dbReference type="ARBA" id="ARBA00022452"/>
    </source>
</evidence>
<dbReference type="AlphaFoldDB" id="A0A068WY03"/>
<evidence type="ECO:0000256" key="1">
    <source>
        <dbReference type="ARBA" id="ARBA00004374"/>
    </source>
</evidence>
<evidence type="ECO:0000256" key="5">
    <source>
        <dbReference type="ARBA" id="ARBA00022692"/>
    </source>
</evidence>
<evidence type="ECO:0000256" key="8">
    <source>
        <dbReference type="ARBA" id="ARBA00023128"/>
    </source>
</evidence>
<accession>A0A068WY03</accession>
<evidence type="ECO:0000313" key="11">
    <source>
        <dbReference type="Proteomes" id="UP000492820"/>
    </source>
</evidence>
<protein>
    <submittedName>
        <fullName evidence="10 12">Mitochondrial import receptor subunit tom40</fullName>
    </submittedName>
</protein>
<reference evidence="10" key="2">
    <citation type="submission" date="2014-06" db="EMBL/GenBank/DDBJ databases">
        <authorList>
            <person name="Aslett M."/>
        </authorList>
    </citation>
    <scope>NUCLEOTIDE SEQUENCE</scope>
</reference>
<gene>
    <name evidence="12" type="primary">EGR_06138</name>
    <name evidence="10" type="ORF">EgrG_001171800</name>
</gene>
<keyword evidence="10" id="KW-0675">Receptor</keyword>
<dbReference type="InterPro" id="IPR023614">
    <property type="entry name" value="Porin_dom_sf"/>
</dbReference>
<dbReference type="Pfam" id="PF01459">
    <property type="entry name" value="Porin_3"/>
    <property type="match status" value="1"/>
</dbReference>